<comment type="caution">
    <text evidence="1">The sequence shown here is derived from an EMBL/GenBank/DDBJ whole genome shotgun (WGS) entry which is preliminary data.</text>
</comment>
<accession>A0A6S7JT47</accession>
<sequence length="162" mass="17887">MTITFNVQSALDCVKKIFGDSVSNNITADSIRSYIRRNTDIGCTGKLQVKFQGALKKNQQLCACHIKREWFDKDTLIKLDNKLGSRCKTKQRTIEDSLGSKSALDVTVHLNDAGQDPLPLAPKRKVETSSMTGSAIVIDPVQPERDEKDKGTSFTIILVSTS</sequence>
<dbReference type="EMBL" id="CACRXK020020374">
    <property type="protein sequence ID" value="CAB4034737.1"/>
    <property type="molecule type" value="Genomic_DNA"/>
</dbReference>
<evidence type="ECO:0000313" key="2">
    <source>
        <dbReference type="Proteomes" id="UP001152795"/>
    </source>
</evidence>
<reference evidence="1" key="1">
    <citation type="submission" date="2020-04" db="EMBL/GenBank/DDBJ databases">
        <authorList>
            <person name="Alioto T."/>
            <person name="Alioto T."/>
            <person name="Gomez Garrido J."/>
        </authorList>
    </citation>
    <scope>NUCLEOTIDE SEQUENCE</scope>
    <source>
        <strain evidence="1">A484AB</strain>
    </source>
</reference>
<name>A0A6S7JT47_PARCT</name>
<protein>
    <submittedName>
        <fullName evidence="1">Uncharacterized protein</fullName>
    </submittedName>
</protein>
<gene>
    <name evidence="1" type="ORF">PACLA_8A018356</name>
</gene>
<evidence type="ECO:0000313" key="1">
    <source>
        <dbReference type="EMBL" id="CAB4034737.1"/>
    </source>
</evidence>
<proteinExistence type="predicted"/>
<dbReference type="AlphaFoldDB" id="A0A6S7JT47"/>
<dbReference type="Proteomes" id="UP001152795">
    <property type="component" value="Unassembled WGS sequence"/>
</dbReference>
<keyword evidence="2" id="KW-1185">Reference proteome</keyword>
<organism evidence="1 2">
    <name type="scientific">Paramuricea clavata</name>
    <name type="common">Red gorgonian</name>
    <name type="synonym">Violescent sea-whip</name>
    <dbReference type="NCBI Taxonomy" id="317549"/>
    <lineage>
        <taxon>Eukaryota</taxon>
        <taxon>Metazoa</taxon>
        <taxon>Cnidaria</taxon>
        <taxon>Anthozoa</taxon>
        <taxon>Octocorallia</taxon>
        <taxon>Malacalcyonacea</taxon>
        <taxon>Plexauridae</taxon>
        <taxon>Paramuricea</taxon>
    </lineage>
</organism>